<dbReference type="InterPro" id="IPR051313">
    <property type="entry name" value="Bact_iron-sidero_bind"/>
</dbReference>
<dbReference type="PROSITE" id="PS51257">
    <property type="entry name" value="PROKAR_LIPOPROTEIN"/>
    <property type="match status" value="1"/>
</dbReference>
<comment type="subcellular location">
    <subcellularLocation>
        <location evidence="1">Cell envelope</location>
    </subcellularLocation>
</comment>
<dbReference type="Proteomes" id="UP000676079">
    <property type="component" value="Chromosome"/>
</dbReference>
<protein>
    <submittedName>
        <fullName evidence="8">ABC transporter substrate-binding protein</fullName>
    </submittedName>
</protein>
<dbReference type="PANTHER" id="PTHR30532">
    <property type="entry name" value="IRON III DICITRATE-BINDING PERIPLASMIC PROTEIN"/>
    <property type="match status" value="1"/>
</dbReference>
<evidence type="ECO:0000313" key="9">
    <source>
        <dbReference type="Proteomes" id="UP000676079"/>
    </source>
</evidence>
<keyword evidence="3" id="KW-0813">Transport</keyword>
<dbReference type="Pfam" id="PF01497">
    <property type="entry name" value="Peripla_BP_2"/>
    <property type="match status" value="1"/>
</dbReference>
<feature type="chain" id="PRO_5046169983" evidence="6">
    <location>
        <begin position="40"/>
        <end position="342"/>
    </location>
</feature>
<dbReference type="InterPro" id="IPR002491">
    <property type="entry name" value="ABC_transptr_periplasmic_BD"/>
</dbReference>
<evidence type="ECO:0000256" key="1">
    <source>
        <dbReference type="ARBA" id="ARBA00004196"/>
    </source>
</evidence>
<dbReference type="SUPFAM" id="SSF53807">
    <property type="entry name" value="Helical backbone' metal receptor"/>
    <property type="match status" value="1"/>
</dbReference>
<accession>A0ABX8BST9</accession>
<evidence type="ECO:0000313" key="8">
    <source>
        <dbReference type="EMBL" id="QUX25310.1"/>
    </source>
</evidence>
<keyword evidence="4 6" id="KW-0732">Signal</keyword>
<sequence length="342" mass="35487">MAGSRRNTVTGARGRTARLGGIALAGLLAAALTGCGAAARDDDAPAAADGGGGAYPVTVATSQGEVTVESAPERVVALGFSSADELISLGVAPVKVAVDPDTLAENAPWLVDPLTEAAGGDLASVADPSLVTADGSPDLEAIATAAPDLIIAEVYQVPDRAAFDRLNAIAPTITPDTDAFNPDWDERLLSTAAAVDRTERARELIAELEEEFAAAGAEVPGIGDRTYQWVRADDNGYVFGNGSLFELFGMRPADNQDNTQTAAALSLENTGDLDADLLAVWAQTEERQAELEADPLFRELPSVRNGTVYFAGLDFANAINSPAPISLRWLRDELSPVVGALA</sequence>
<evidence type="ECO:0000256" key="5">
    <source>
        <dbReference type="SAM" id="Coils"/>
    </source>
</evidence>
<dbReference type="PANTHER" id="PTHR30532:SF24">
    <property type="entry name" value="FERRIC ENTEROBACTIN-BINDING PERIPLASMIC PROTEIN FEPB"/>
    <property type="match status" value="1"/>
</dbReference>
<comment type="similarity">
    <text evidence="2">Belongs to the bacterial solute-binding protein 8 family.</text>
</comment>
<proteinExistence type="inferred from homology"/>
<organism evidence="8 9">
    <name type="scientific">Nocardiopsis changdeensis</name>
    <dbReference type="NCBI Taxonomy" id="2831969"/>
    <lineage>
        <taxon>Bacteria</taxon>
        <taxon>Bacillati</taxon>
        <taxon>Actinomycetota</taxon>
        <taxon>Actinomycetes</taxon>
        <taxon>Streptosporangiales</taxon>
        <taxon>Nocardiopsidaceae</taxon>
        <taxon>Nocardiopsis</taxon>
    </lineage>
</organism>
<dbReference type="Gene3D" id="3.40.50.1980">
    <property type="entry name" value="Nitrogenase molybdenum iron protein domain"/>
    <property type="match status" value="2"/>
</dbReference>
<evidence type="ECO:0000256" key="2">
    <source>
        <dbReference type="ARBA" id="ARBA00008814"/>
    </source>
</evidence>
<gene>
    <name evidence="8" type="ORF">KGD84_14265</name>
</gene>
<feature type="signal peptide" evidence="6">
    <location>
        <begin position="1"/>
        <end position="39"/>
    </location>
</feature>
<evidence type="ECO:0000256" key="4">
    <source>
        <dbReference type="ARBA" id="ARBA00022729"/>
    </source>
</evidence>
<feature type="domain" description="Fe/B12 periplasmic-binding" evidence="7">
    <location>
        <begin position="74"/>
        <end position="342"/>
    </location>
</feature>
<keyword evidence="5" id="KW-0175">Coiled coil</keyword>
<name>A0ABX8BST9_9ACTN</name>
<evidence type="ECO:0000256" key="6">
    <source>
        <dbReference type="SAM" id="SignalP"/>
    </source>
</evidence>
<evidence type="ECO:0000256" key="3">
    <source>
        <dbReference type="ARBA" id="ARBA00022448"/>
    </source>
</evidence>
<feature type="coiled-coil region" evidence="5">
    <location>
        <begin position="191"/>
        <end position="218"/>
    </location>
</feature>
<dbReference type="PROSITE" id="PS50983">
    <property type="entry name" value="FE_B12_PBP"/>
    <property type="match status" value="1"/>
</dbReference>
<evidence type="ECO:0000259" key="7">
    <source>
        <dbReference type="PROSITE" id="PS50983"/>
    </source>
</evidence>
<reference evidence="8 9" key="1">
    <citation type="submission" date="2021-05" db="EMBL/GenBank/DDBJ databases">
        <title>Direct Submission.</title>
        <authorList>
            <person name="Li K."/>
            <person name="Gao J."/>
        </authorList>
    </citation>
    <scope>NUCLEOTIDE SEQUENCE [LARGE SCALE GENOMIC DNA]</scope>
    <source>
        <strain evidence="8 9">Mg02</strain>
    </source>
</reference>
<keyword evidence="9" id="KW-1185">Reference proteome</keyword>
<dbReference type="EMBL" id="CP074133">
    <property type="protein sequence ID" value="QUX25310.1"/>
    <property type="molecule type" value="Genomic_DNA"/>
</dbReference>